<dbReference type="Pfam" id="PF00933">
    <property type="entry name" value="Glyco_hydro_3"/>
    <property type="match status" value="1"/>
</dbReference>
<dbReference type="EMBL" id="FMYF01000013">
    <property type="protein sequence ID" value="SDB98649.1"/>
    <property type="molecule type" value="Genomic_DNA"/>
</dbReference>
<dbReference type="AlphaFoldDB" id="A0A1G6HWG5"/>
<evidence type="ECO:0000256" key="1">
    <source>
        <dbReference type="ARBA" id="ARBA00001231"/>
    </source>
</evidence>
<name>A0A1G6HWG5_9ACTN</name>
<dbReference type="InterPro" id="IPR036881">
    <property type="entry name" value="Glyco_hydro_3_C_sf"/>
</dbReference>
<proteinExistence type="inferred from homology"/>
<dbReference type="SUPFAM" id="SSF51445">
    <property type="entry name" value="(Trans)glycosidases"/>
    <property type="match status" value="1"/>
</dbReference>
<accession>A0A1G6HWG5</accession>
<dbReference type="InterPro" id="IPR001764">
    <property type="entry name" value="Glyco_hydro_3_N"/>
</dbReference>
<dbReference type="GO" id="GO:0009254">
    <property type="term" value="P:peptidoglycan turnover"/>
    <property type="evidence" value="ECO:0007669"/>
    <property type="project" value="TreeGrafter"/>
</dbReference>
<dbReference type="RefSeq" id="WP_092613295.1">
    <property type="nucleotide sequence ID" value="NZ_FMYF01000013.1"/>
</dbReference>
<keyword evidence="8" id="KW-1185">Reference proteome</keyword>
<evidence type="ECO:0000259" key="6">
    <source>
        <dbReference type="Pfam" id="PF00933"/>
    </source>
</evidence>
<gene>
    <name evidence="7" type="ORF">GA0111570_11329</name>
</gene>
<evidence type="ECO:0000256" key="3">
    <source>
        <dbReference type="ARBA" id="ARBA00012663"/>
    </source>
</evidence>
<keyword evidence="4" id="KW-0378">Hydrolase</keyword>
<dbReference type="PANTHER" id="PTHR30480">
    <property type="entry name" value="BETA-HEXOSAMINIDASE-RELATED"/>
    <property type="match status" value="1"/>
</dbReference>
<dbReference type="EC" id="3.2.1.52" evidence="3"/>
<dbReference type="PANTHER" id="PTHR30480:SF13">
    <property type="entry name" value="BETA-HEXOSAMINIDASE"/>
    <property type="match status" value="1"/>
</dbReference>
<dbReference type="OrthoDB" id="9805821at2"/>
<organism evidence="7 8">
    <name type="scientific">Raineyella antarctica</name>
    <dbReference type="NCBI Taxonomy" id="1577474"/>
    <lineage>
        <taxon>Bacteria</taxon>
        <taxon>Bacillati</taxon>
        <taxon>Actinomycetota</taxon>
        <taxon>Actinomycetes</taxon>
        <taxon>Propionibacteriales</taxon>
        <taxon>Propionibacteriaceae</taxon>
        <taxon>Raineyella</taxon>
    </lineage>
</organism>
<comment type="similarity">
    <text evidence="2">Belongs to the glycosyl hydrolase 3 family.</text>
</comment>
<reference evidence="7 8" key="1">
    <citation type="submission" date="2016-06" db="EMBL/GenBank/DDBJ databases">
        <authorList>
            <person name="Olsen C.W."/>
            <person name="Carey S."/>
            <person name="Hinshaw L."/>
            <person name="Karasin A.I."/>
        </authorList>
    </citation>
    <scope>NUCLEOTIDE SEQUENCE [LARGE SCALE GENOMIC DNA]</scope>
    <source>
        <strain evidence="7 8">LZ-22</strain>
    </source>
</reference>
<evidence type="ECO:0000256" key="5">
    <source>
        <dbReference type="ARBA" id="ARBA00023295"/>
    </source>
</evidence>
<dbReference type="InterPro" id="IPR036962">
    <property type="entry name" value="Glyco_hydro_3_N_sf"/>
</dbReference>
<dbReference type="STRING" id="1577474.GA0111570_11329"/>
<evidence type="ECO:0000256" key="2">
    <source>
        <dbReference type="ARBA" id="ARBA00005336"/>
    </source>
</evidence>
<dbReference type="InterPro" id="IPR050226">
    <property type="entry name" value="NagZ_Beta-hexosaminidase"/>
</dbReference>
<comment type="catalytic activity">
    <reaction evidence="1">
        <text>Hydrolysis of terminal non-reducing N-acetyl-D-hexosamine residues in N-acetyl-beta-D-hexosaminides.</text>
        <dbReference type="EC" id="3.2.1.52"/>
    </reaction>
</comment>
<evidence type="ECO:0000256" key="4">
    <source>
        <dbReference type="ARBA" id="ARBA00022801"/>
    </source>
</evidence>
<protein>
    <recommendedName>
        <fullName evidence="3">beta-N-acetylhexosaminidase</fullName>
        <ecNumber evidence="3">3.2.1.52</ecNumber>
    </recommendedName>
</protein>
<dbReference type="InterPro" id="IPR017853">
    <property type="entry name" value="GH"/>
</dbReference>
<dbReference type="GO" id="GO:0004563">
    <property type="term" value="F:beta-N-acetylhexosaminidase activity"/>
    <property type="evidence" value="ECO:0007669"/>
    <property type="project" value="UniProtKB-EC"/>
</dbReference>
<feature type="domain" description="Glycoside hydrolase family 3 N-terminal" evidence="6">
    <location>
        <begin position="28"/>
        <end position="346"/>
    </location>
</feature>
<evidence type="ECO:0000313" key="8">
    <source>
        <dbReference type="Proteomes" id="UP000199086"/>
    </source>
</evidence>
<sequence length="589" mass="64644">MVDLKAMPFNLDDEGVAWVEQTLASMSLDEKIGQLFINMGSSRDPEYLKGVLDTYHIAGVRYQKAPAPEIWEQNRCLQDNTRIPLLIAANTEAGGNGAANDGTYVGHEVKIAATGDPKYAYEMGRISGVEAAAIGCNWSFAPIVDLNNNWRNPIISVRTWGKDPDLVLEMSKAYMKGIMESGIMPAAKHWPGDGIDERDQHLSSAPNWLSTDEWDATFGKVYQGLIDAGLPSIMAGHIALPSYQKKFEPQMTDEDILPATLSKAITTDLLRGQLGFNGVVVTDASHMVAMTGAMPRREVLPTAIMAGCDLFLFFNDPDEDVAWMKEGLSNGLLTQERLDEAITRTLGLKAKLGLHQRSRAELLPPKEDALDKIGLPENKALAVEVADRAITLVKDQDKRFAPLPISTEKHKRVLVVPIEGSPNPMTSLSGGAGHPADSFAEKMRERGYEVTVYESLKRKAEGKGPDELAKLVMSAYEGKSPISDITDNYDLVISVAKVDGLMQPIERVYWPSTKGTMDIPWYVHEVPTIFVSFACPNHLPDVPQIKTFINAYDDKDFTQDAVLDKLEGKSQFTGISPVDAFGGLPDSHI</sequence>
<dbReference type="Gene3D" id="3.20.20.300">
    <property type="entry name" value="Glycoside hydrolase, family 3, N-terminal domain"/>
    <property type="match status" value="1"/>
</dbReference>
<dbReference type="GO" id="GO:0005975">
    <property type="term" value="P:carbohydrate metabolic process"/>
    <property type="evidence" value="ECO:0007669"/>
    <property type="project" value="InterPro"/>
</dbReference>
<dbReference type="Proteomes" id="UP000199086">
    <property type="component" value="Unassembled WGS sequence"/>
</dbReference>
<keyword evidence="5" id="KW-0326">Glycosidase</keyword>
<dbReference type="Gene3D" id="3.40.50.1700">
    <property type="entry name" value="Glycoside hydrolase family 3 C-terminal domain"/>
    <property type="match status" value="1"/>
</dbReference>
<evidence type="ECO:0000313" key="7">
    <source>
        <dbReference type="EMBL" id="SDB98649.1"/>
    </source>
</evidence>